<evidence type="ECO:0000313" key="7">
    <source>
        <dbReference type="EMBL" id="VDN14948.1"/>
    </source>
</evidence>
<evidence type="ECO:0000256" key="5">
    <source>
        <dbReference type="PROSITE-ProRule" id="PRU00239"/>
    </source>
</evidence>
<dbReference type="EMBL" id="UYRU01060897">
    <property type="protein sequence ID" value="VDN14948.1"/>
    <property type="molecule type" value="Genomic_DNA"/>
</dbReference>
<dbReference type="OrthoDB" id="424753at2759"/>
<dbReference type="InterPro" id="IPR001300">
    <property type="entry name" value="Peptidase_C2_calpain_cat"/>
</dbReference>
<dbReference type="SUPFAM" id="SSF54001">
    <property type="entry name" value="Cysteine proteinases"/>
    <property type="match status" value="1"/>
</dbReference>
<keyword evidence="4" id="KW-0788">Thiol protease</keyword>
<gene>
    <name evidence="7" type="ORF">DILT_LOCUS10779</name>
</gene>
<feature type="domain" description="Calpain catalytic" evidence="6">
    <location>
        <begin position="25"/>
        <end position="78"/>
    </location>
</feature>
<comment type="similarity">
    <text evidence="1">Belongs to the peptidase C2 family.</text>
</comment>
<keyword evidence="3" id="KW-0378">Hydrolase</keyword>
<dbReference type="PANTHER" id="PTHR10183">
    <property type="entry name" value="CALPAIN"/>
    <property type="match status" value="1"/>
</dbReference>
<evidence type="ECO:0000256" key="2">
    <source>
        <dbReference type="ARBA" id="ARBA00022670"/>
    </source>
</evidence>
<proteinExistence type="inferred from homology"/>
<comment type="caution">
    <text evidence="5">Lacks conserved residue(s) required for the propagation of feature annotation.</text>
</comment>
<evidence type="ECO:0000259" key="6">
    <source>
        <dbReference type="PROSITE" id="PS50203"/>
    </source>
</evidence>
<dbReference type="GO" id="GO:0004198">
    <property type="term" value="F:calcium-dependent cysteine-type endopeptidase activity"/>
    <property type="evidence" value="ECO:0007669"/>
    <property type="project" value="InterPro"/>
</dbReference>
<dbReference type="InterPro" id="IPR022684">
    <property type="entry name" value="Calpain_cysteine_protease"/>
</dbReference>
<accession>A0A3P7LXZ6</accession>
<dbReference type="PRINTS" id="PR00704">
    <property type="entry name" value="CALPAIN"/>
</dbReference>
<dbReference type="AlphaFoldDB" id="A0A3P7LXZ6"/>
<organism evidence="7 8">
    <name type="scientific">Dibothriocephalus latus</name>
    <name type="common">Fish tapeworm</name>
    <name type="synonym">Diphyllobothrium latum</name>
    <dbReference type="NCBI Taxonomy" id="60516"/>
    <lineage>
        <taxon>Eukaryota</taxon>
        <taxon>Metazoa</taxon>
        <taxon>Spiralia</taxon>
        <taxon>Lophotrochozoa</taxon>
        <taxon>Platyhelminthes</taxon>
        <taxon>Cestoda</taxon>
        <taxon>Eucestoda</taxon>
        <taxon>Diphyllobothriidea</taxon>
        <taxon>Diphyllobothriidae</taxon>
        <taxon>Dibothriocephalus</taxon>
    </lineage>
</organism>
<reference evidence="7 8" key="1">
    <citation type="submission" date="2018-11" db="EMBL/GenBank/DDBJ databases">
        <authorList>
            <consortium name="Pathogen Informatics"/>
        </authorList>
    </citation>
    <scope>NUCLEOTIDE SEQUENCE [LARGE SCALE GENOMIC DNA]</scope>
</reference>
<keyword evidence="8" id="KW-1185">Reference proteome</keyword>
<dbReference type="PROSITE" id="PS50203">
    <property type="entry name" value="CALPAIN_CAT"/>
    <property type="match status" value="1"/>
</dbReference>
<dbReference type="GO" id="GO:0006508">
    <property type="term" value="P:proteolysis"/>
    <property type="evidence" value="ECO:0007669"/>
    <property type="project" value="UniProtKB-KW"/>
</dbReference>
<dbReference type="InterPro" id="IPR038765">
    <property type="entry name" value="Papain-like_cys_pep_sf"/>
</dbReference>
<name>A0A3P7LXZ6_DIBLA</name>
<evidence type="ECO:0000313" key="8">
    <source>
        <dbReference type="Proteomes" id="UP000281553"/>
    </source>
</evidence>
<sequence>MQLMMSIAQKKYDNIVKRLKGTNKLYEDPDFPPNQTSLGNIPNLRGPVYWKRPKEINPKAEFIVGGFDRSDVNQGMLGAHIVNPPDRRIVTMISGVPTPEIGYD</sequence>
<evidence type="ECO:0000256" key="4">
    <source>
        <dbReference type="ARBA" id="ARBA00022807"/>
    </source>
</evidence>
<protein>
    <recommendedName>
        <fullName evidence="6">Calpain catalytic domain-containing protein</fullName>
    </recommendedName>
</protein>
<dbReference type="PANTHER" id="PTHR10183:SF379">
    <property type="entry name" value="CALPAIN-5"/>
    <property type="match status" value="1"/>
</dbReference>
<evidence type="ECO:0000256" key="1">
    <source>
        <dbReference type="ARBA" id="ARBA00007623"/>
    </source>
</evidence>
<evidence type="ECO:0000256" key="3">
    <source>
        <dbReference type="ARBA" id="ARBA00022801"/>
    </source>
</evidence>
<dbReference type="Proteomes" id="UP000281553">
    <property type="component" value="Unassembled WGS sequence"/>
</dbReference>
<dbReference type="Pfam" id="PF00648">
    <property type="entry name" value="Peptidase_C2"/>
    <property type="match status" value="1"/>
</dbReference>
<keyword evidence="2" id="KW-0645">Protease</keyword>